<organism evidence="2 3">
    <name type="scientific">Daphnia magna</name>
    <dbReference type="NCBI Taxonomy" id="35525"/>
    <lineage>
        <taxon>Eukaryota</taxon>
        <taxon>Metazoa</taxon>
        <taxon>Ecdysozoa</taxon>
        <taxon>Arthropoda</taxon>
        <taxon>Crustacea</taxon>
        <taxon>Branchiopoda</taxon>
        <taxon>Diplostraca</taxon>
        <taxon>Cladocera</taxon>
        <taxon>Anomopoda</taxon>
        <taxon>Daphniidae</taxon>
        <taxon>Daphnia</taxon>
    </lineage>
</organism>
<feature type="compositionally biased region" description="Polar residues" evidence="1">
    <location>
        <begin position="81"/>
        <end position="110"/>
    </location>
</feature>
<dbReference type="Proteomes" id="UP001234178">
    <property type="component" value="Unassembled WGS sequence"/>
</dbReference>
<protein>
    <submittedName>
        <fullName evidence="2">Uncharacterized protein</fullName>
    </submittedName>
</protein>
<feature type="compositionally biased region" description="Basic residues" evidence="1">
    <location>
        <begin position="112"/>
        <end position="125"/>
    </location>
</feature>
<keyword evidence="3" id="KW-1185">Reference proteome</keyword>
<evidence type="ECO:0000313" key="2">
    <source>
        <dbReference type="EMBL" id="KAK4006771.1"/>
    </source>
</evidence>
<sequence length="182" mass="20847">MLWKTEHCPPLETPSEFENRFRKSMSTQTDDFSQNNSENESKEMTNEDSNTLTDTEAPPFNYHSSDDESNQHTLYQKHHATQLQQSKEQLTSAETKSTSPSRGSFTSTSIKPFHKQSKRIRKTKKSNVDVSANANAHANFAGRPQRTRRKPSRYADGRTTDYLRDDKILVEQQTVKSTVTTT</sequence>
<gene>
    <name evidence="2" type="ORF">OUZ56_011929</name>
</gene>
<feature type="region of interest" description="Disordered" evidence="1">
    <location>
        <begin position="1"/>
        <end position="158"/>
    </location>
</feature>
<proteinExistence type="predicted"/>
<accession>A0ABQ9Z1I9</accession>
<evidence type="ECO:0000256" key="1">
    <source>
        <dbReference type="SAM" id="MobiDB-lite"/>
    </source>
</evidence>
<evidence type="ECO:0000313" key="3">
    <source>
        <dbReference type="Proteomes" id="UP001234178"/>
    </source>
</evidence>
<dbReference type="EMBL" id="JAOYFB010000002">
    <property type="protein sequence ID" value="KAK4006771.1"/>
    <property type="molecule type" value="Genomic_DNA"/>
</dbReference>
<feature type="compositionally biased region" description="Polar residues" evidence="1">
    <location>
        <begin position="24"/>
        <end position="38"/>
    </location>
</feature>
<name>A0ABQ9Z1I9_9CRUS</name>
<comment type="caution">
    <text evidence="2">The sequence shown here is derived from an EMBL/GenBank/DDBJ whole genome shotgun (WGS) entry which is preliminary data.</text>
</comment>
<reference evidence="2 3" key="1">
    <citation type="journal article" date="2023" name="Nucleic Acids Res.">
        <title>The hologenome of Daphnia magna reveals possible DNA methylation and microbiome-mediated evolution of the host genome.</title>
        <authorList>
            <person name="Chaturvedi A."/>
            <person name="Li X."/>
            <person name="Dhandapani V."/>
            <person name="Marshall H."/>
            <person name="Kissane S."/>
            <person name="Cuenca-Cambronero M."/>
            <person name="Asole G."/>
            <person name="Calvet F."/>
            <person name="Ruiz-Romero M."/>
            <person name="Marangio P."/>
            <person name="Guigo R."/>
            <person name="Rago D."/>
            <person name="Mirbahai L."/>
            <person name="Eastwood N."/>
            <person name="Colbourne J.K."/>
            <person name="Zhou J."/>
            <person name="Mallon E."/>
            <person name="Orsini L."/>
        </authorList>
    </citation>
    <scope>NUCLEOTIDE SEQUENCE [LARGE SCALE GENOMIC DNA]</scope>
    <source>
        <strain evidence="2">LRV0_1</strain>
    </source>
</reference>